<evidence type="ECO:0000313" key="1">
    <source>
        <dbReference type="EMBL" id="PHN02025.1"/>
    </source>
</evidence>
<dbReference type="InterPro" id="IPR029058">
    <property type="entry name" value="AB_hydrolase_fold"/>
</dbReference>
<name>A0A2D0N0L0_FLAN2</name>
<protein>
    <recommendedName>
        <fullName evidence="3">Alpha/beta hydrolase</fullName>
    </recommendedName>
</protein>
<dbReference type="OrthoDB" id="9814760at2"/>
<organism evidence="1 2">
    <name type="scientific">Flavilitoribacter nigricans (strain ATCC 23147 / DSM 23189 / NBRC 102662 / NCIMB 1420 / SS-2)</name>
    <name type="common">Lewinella nigricans</name>
    <dbReference type="NCBI Taxonomy" id="1122177"/>
    <lineage>
        <taxon>Bacteria</taxon>
        <taxon>Pseudomonadati</taxon>
        <taxon>Bacteroidota</taxon>
        <taxon>Saprospiria</taxon>
        <taxon>Saprospirales</taxon>
        <taxon>Lewinellaceae</taxon>
        <taxon>Flavilitoribacter</taxon>
    </lineage>
</organism>
<dbReference type="SUPFAM" id="SSF53474">
    <property type="entry name" value="alpha/beta-Hydrolases"/>
    <property type="match status" value="1"/>
</dbReference>
<evidence type="ECO:0000313" key="2">
    <source>
        <dbReference type="Proteomes" id="UP000223913"/>
    </source>
</evidence>
<keyword evidence="2" id="KW-1185">Reference proteome</keyword>
<accession>A0A2D0N0L0</accession>
<reference evidence="1 2" key="1">
    <citation type="submission" date="2017-10" db="EMBL/GenBank/DDBJ databases">
        <title>The draft genome sequence of Lewinella nigricans NBRC 102662.</title>
        <authorList>
            <person name="Wang K."/>
        </authorList>
    </citation>
    <scope>NUCLEOTIDE SEQUENCE [LARGE SCALE GENOMIC DNA]</scope>
    <source>
        <strain evidence="1 2">NBRC 102662</strain>
    </source>
</reference>
<dbReference type="EMBL" id="PDUD01000045">
    <property type="protein sequence ID" value="PHN02025.1"/>
    <property type="molecule type" value="Genomic_DNA"/>
</dbReference>
<proteinExistence type="predicted"/>
<comment type="caution">
    <text evidence="1">The sequence shown here is derived from an EMBL/GenBank/DDBJ whole genome shotgun (WGS) entry which is preliminary data.</text>
</comment>
<gene>
    <name evidence="1" type="ORF">CRP01_33865</name>
</gene>
<dbReference type="RefSeq" id="WP_099154519.1">
    <property type="nucleotide sequence ID" value="NZ_PDUD01000045.1"/>
</dbReference>
<evidence type="ECO:0008006" key="3">
    <source>
        <dbReference type="Google" id="ProtNLM"/>
    </source>
</evidence>
<dbReference type="Proteomes" id="UP000223913">
    <property type="component" value="Unassembled WGS sequence"/>
</dbReference>
<sequence length="393" mass="44769">MKNLPITYLLLLLFPGTLCFGQNTYPLWQEMEAGRYHVGFKTIELVDSSRTTGPKYDENGTINENRFFPIQISIWYPTDAEWDQERACRFKAYFYKTAQKNDFAELSAEQRENAMEIFSSFAKFGFKVELSAAQLEAIGNTATAALPEAPPVGGKFPVILAGHDGGVWKMSTLSEYLASHGYVVISTGLLSQTSRLFRQSPQIAINRRIRTFEILRGMLRHFDFVDEDQSGLLGLNADGMSTLLYQMKNLEAEAIVNIDGWDGKNNGNGYVSNSIYFNPDNIQVPFAEFHQHEDPPNESLQLNTAIFDSLSRIDRFSFVLQEFGHAPLTGNMIALPELPEKVVAQHNFWFTFIKSFFDVYLKGDRDQRADLWKMSDADAPLFQKNERIRAERK</sequence>
<dbReference type="Gene3D" id="3.40.50.1820">
    <property type="entry name" value="alpha/beta hydrolase"/>
    <property type="match status" value="1"/>
</dbReference>
<dbReference type="AlphaFoldDB" id="A0A2D0N0L0"/>